<keyword evidence="5" id="KW-0408">Iron</keyword>
<comment type="similarity">
    <text evidence="6">Belongs to the DyP-type peroxidase family.</text>
</comment>
<dbReference type="InterPro" id="IPR006314">
    <property type="entry name" value="Dyp_peroxidase"/>
</dbReference>
<keyword evidence="4 9" id="KW-0560">Oxidoreductase</keyword>
<evidence type="ECO:0000256" key="6">
    <source>
        <dbReference type="ARBA" id="ARBA00025737"/>
    </source>
</evidence>
<dbReference type="InterPro" id="IPR048327">
    <property type="entry name" value="Dyp_perox_N"/>
</dbReference>
<sequence length="306" mass="34474">MSFQHIVDKPSRNAIFLVLKITPGRANDVRAVLDEYKDLVKSVAFRNPEADLFSVLGIGYDAWPLLTSAPRPSLLQPFQEIVGPRHTAPATDGDLLLHLRAEEFDMCHEMARVLLRRFGSAVSILDETHGFKYFDRRDLLGFVDGSANPVSDNAGENVFLPQEADYPGGTYVTVQKYLHDIQAWDELSVESQEDVVGRTKLDNIELPADKKPADSHVAVNENDGRMYRENMVFGSFQDDVTGTYFIGYVRDPERITKRLRKMFAGDPDGKFSHDRILDFSTALTGTNFFVPSVNMMDDFKELPPAH</sequence>
<dbReference type="InterPro" id="IPR048328">
    <property type="entry name" value="Dyp_perox_C"/>
</dbReference>
<reference evidence="9 10" key="1">
    <citation type="submission" date="2020-10" db="EMBL/GenBank/DDBJ databases">
        <title>Complete genome sequence of Corynebacterium massiliense DSM 45435, type strain of Corynebacterium massiliense.</title>
        <authorList>
            <person name="Busche T."/>
            <person name="Kalinowski J."/>
            <person name="Ruckert C."/>
        </authorList>
    </citation>
    <scope>NUCLEOTIDE SEQUENCE [LARGE SCALE GENOMIC DNA]</scope>
    <source>
        <strain evidence="9 10">DSM 45435</strain>
    </source>
</reference>
<dbReference type="RefSeq" id="WP_027018439.1">
    <property type="nucleotide sequence ID" value="NZ_ATVG01000001.1"/>
</dbReference>
<dbReference type="GO" id="GO:0004601">
    <property type="term" value="F:peroxidase activity"/>
    <property type="evidence" value="ECO:0007669"/>
    <property type="project" value="UniProtKB-KW"/>
</dbReference>
<protein>
    <submittedName>
        <fullName evidence="9">Deferrochelatase/peroxidase YfeX</fullName>
        <ecNumber evidence="9">1.11.1.-</ecNumber>
    </submittedName>
</protein>
<dbReference type="PANTHER" id="PTHR30521:SF0">
    <property type="entry name" value="DYP-TYPE PEROXIDASE FAMILY PROTEIN"/>
    <property type="match status" value="1"/>
</dbReference>
<dbReference type="Pfam" id="PF20628">
    <property type="entry name" value="Dyp_perox_C"/>
    <property type="match status" value="1"/>
</dbReference>
<feature type="domain" description="Dyp-type peroxidase N-terminal" evidence="7">
    <location>
        <begin position="6"/>
        <end position="132"/>
    </location>
</feature>
<accession>A0ABY7U716</accession>
<proteinExistence type="inferred from homology"/>
<keyword evidence="10" id="KW-1185">Reference proteome</keyword>
<dbReference type="EC" id="1.11.1.-" evidence="9"/>
<keyword evidence="2 9" id="KW-0575">Peroxidase</keyword>
<keyword evidence="3" id="KW-0479">Metal-binding</keyword>
<dbReference type="InterPro" id="IPR011008">
    <property type="entry name" value="Dimeric_a/b-barrel"/>
</dbReference>
<dbReference type="PROSITE" id="PS51404">
    <property type="entry name" value="DYP_PEROXIDASE"/>
    <property type="match status" value="1"/>
</dbReference>
<dbReference type="NCBIfam" id="TIGR01413">
    <property type="entry name" value="Dyp_perox_fam"/>
    <property type="match status" value="1"/>
</dbReference>
<evidence type="ECO:0000256" key="5">
    <source>
        <dbReference type="ARBA" id="ARBA00023004"/>
    </source>
</evidence>
<gene>
    <name evidence="9" type="primary">yfeX</name>
    <name evidence="9" type="ORF">CMASS_05260</name>
</gene>
<evidence type="ECO:0000259" key="8">
    <source>
        <dbReference type="Pfam" id="PF20628"/>
    </source>
</evidence>
<dbReference type="SUPFAM" id="SSF54909">
    <property type="entry name" value="Dimeric alpha+beta barrel"/>
    <property type="match status" value="1"/>
</dbReference>
<dbReference type="EMBL" id="CP063189">
    <property type="protein sequence ID" value="WCZ32494.1"/>
    <property type="molecule type" value="Genomic_DNA"/>
</dbReference>
<dbReference type="Pfam" id="PF04261">
    <property type="entry name" value="Dyp_perox_N"/>
    <property type="match status" value="1"/>
</dbReference>
<evidence type="ECO:0000313" key="10">
    <source>
        <dbReference type="Proteomes" id="UP001220064"/>
    </source>
</evidence>
<evidence type="ECO:0000256" key="4">
    <source>
        <dbReference type="ARBA" id="ARBA00023002"/>
    </source>
</evidence>
<organism evidence="9 10">
    <name type="scientific">Corynebacterium massiliense DSM 45435</name>
    <dbReference type="NCBI Taxonomy" id="1121364"/>
    <lineage>
        <taxon>Bacteria</taxon>
        <taxon>Bacillati</taxon>
        <taxon>Actinomycetota</taxon>
        <taxon>Actinomycetes</taxon>
        <taxon>Mycobacteriales</taxon>
        <taxon>Corynebacteriaceae</taxon>
        <taxon>Corynebacterium</taxon>
    </lineage>
</organism>
<feature type="domain" description="Dyp-type peroxidase C-terminal" evidence="8">
    <location>
        <begin position="135"/>
        <end position="294"/>
    </location>
</feature>
<dbReference type="Proteomes" id="UP001220064">
    <property type="component" value="Chromosome"/>
</dbReference>
<evidence type="ECO:0000256" key="1">
    <source>
        <dbReference type="ARBA" id="ARBA00001970"/>
    </source>
</evidence>
<comment type="cofactor">
    <cofactor evidence="1">
        <name>heme b</name>
        <dbReference type="ChEBI" id="CHEBI:60344"/>
    </cofactor>
</comment>
<evidence type="ECO:0000256" key="3">
    <source>
        <dbReference type="ARBA" id="ARBA00022723"/>
    </source>
</evidence>
<name>A0ABY7U716_9CORY</name>
<evidence type="ECO:0000259" key="7">
    <source>
        <dbReference type="Pfam" id="PF04261"/>
    </source>
</evidence>
<dbReference type="PANTHER" id="PTHR30521">
    <property type="entry name" value="DEFERROCHELATASE/PEROXIDASE"/>
    <property type="match status" value="1"/>
</dbReference>
<evidence type="ECO:0000256" key="2">
    <source>
        <dbReference type="ARBA" id="ARBA00022559"/>
    </source>
</evidence>
<evidence type="ECO:0000313" key="9">
    <source>
        <dbReference type="EMBL" id="WCZ32494.1"/>
    </source>
</evidence>